<reference evidence="1" key="1">
    <citation type="submission" date="2021-03" db="EMBL/GenBank/DDBJ databases">
        <title>Draft genome sequence of rust myrtle Austropuccinia psidii MF-1, a brazilian biotype.</title>
        <authorList>
            <person name="Quecine M.C."/>
            <person name="Pachon D.M.R."/>
            <person name="Bonatelli M.L."/>
            <person name="Correr F.H."/>
            <person name="Franceschini L.M."/>
            <person name="Leite T.F."/>
            <person name="Margarido G.R.A."/>
            <person name="Almeida C.A."/>
            <person name="Ferrarezi J.A."/>
            <person name="Labate C.A."/>
        </authorList>
    </citation>
    <scope>NUCLEOTIDE SEQUENCE</scope>
    <source>
        <strain evidence="1">MF-1</strain>
    </source>
</reference>
<dbReference type="Proteomes" id="UP000765509">
    <property type="component" value="Unassembled WGS sequence"/>
</dbReference>
<organism evidence="1 2">
    <name type="scientific">Austropuccinia psidii MF-1</name>
    <dbReference type="NCBI Taxonomy" id="1389203"/>
    <lineage>
        <taxon>Eukaryota</taxon>
        <taxon>Fungi</taxon>
        <taxon>Dikarya</taxon>
        <taxon>Basidiomycota</taxon>
        <taxon>Pucciniomycotina</taxon>
        <taxon>Pucciniomycetes</taxon>
        <taxon>Pucciniales</taxon>
        <taxon>Sphaerophragmiaceae</taxon>
        <taxon>Austropuccinia</taxon>
    </lineage>
</organism>
<dbReference type="EMBL" id="AVOT02023325">
    <property type="protein sequence ID" value="MBW0513281.1"/>
    <property type="molecule type" value="Genomic_DNA"/>
</dbReference>
<evidence type="ECO:0000313" key="2">
    <source>
        <dbReference type="Proteomes" id="UP000765509"/>
    </source>
</evidence>
<proteinExistence type="predicted"/>
<sequence length="115" mass="13323">MYRIDLNYNKDRYFTTGDNKCQTFAFLLFKIQIIVNKLSTVGLELETFKSKQLNEAEISLPLTDKQKSEISTLLYDHKEAFASDKEPLGAIVGHEVEIILNIERPYPPLLRRPAY</sequence>
<gene>
    <name evidence="1" type="ORF">O181_052996</name>
</gene>
<protein>
    <submittedName>
        <fullName evidence="1">Uncharacterized protein</fullName>
    </submittedName>
</protein>
<comment type="caution">
    <text evidence="1">The sequence shown here is derived from an EMBL/GenBank/DDBJ whole genome shotgun (WGS) entry which is preliminary data.</text>
</comment>
<keyword evidence="2" id="KW-1185">Reference proteome</keyword>
<evidence type="ECO:0000313" key="1">
    <source>
        <dbReference type="EMBL" id="MBW0513281.1"/>
    </source>
</evidence>
<accession>A0A9Q3HPS6</accession>
<name>A0A9Q3HPS6_9BASI</name>
<dbReference type="AlphaFoldDB" id="A0A9Q3HPS6"/>